<keyword evidence="3" id="KW-0812">Transmembrane</keyword>
<dbReference type="AlphaFoldDB" id="A0A2B7X9R9"/>
<dbReference type="GO" id="GO:0015095">
    <property type="term" value="F:magnesium ion transmembrane transporter activity"/>
    <property type="evidence" value="ECO:0007669"/>
    <property type="project" value="TreeGrafter"/>
</dbReference>
<feature type="region of interest" description="Disordered" evidence="2">
    <location>
        <begin position="1"/>
        <end position="47"/>
    </location>
</feature>
<name>A0A2B7X9R9_POLH7</name>
<dbReference type="Gene3D" id="1.20.58.340">
    <property type="entry name" value="Magnesium transport protein CorA, transmembrane region"/>
    <property type="match status" value="2"/>
</dbReference>
<dbReference type="GO" id="GO:0015087">
    <property type="term" value="F:cobalt ion transmembrane transporter activity"/>
    <property type="evidence" value="ECO:0007669"/>
    <property type="project" value="TreeGrafter"/>
</dbReference>
<evidence type="ECO:0008006" key="6">
    <source>
        <dbReference type="Google" id="ProtNLM"/>
    </source>
</evidence>
<dbReference type="SUPFAM" id="SSF143865">
    <property type="entry name" value="CorA soluble domain-like"/>
    <property type="match status" value="1"/>
</dbReference>
<feature type="region of interest" description="Disordered" evidence="2">
    <location>
        <begin position="159"/>
        <end position="182"/>
    </location>
</feature>
<dbReference type="GO" id="GO:0005886">
    <property type="term" value="C:plasma membrane"/>
    <property type="evidence" value="ECO:0007669"/>
    <property type="project" value="UniProtKB-SubCell"/>
</dbReference>
<feature type="region of interest" description="Disordered" evidence="2">
    <location>
        <begin position="194"/>
        <end position="214"/>
    </location>
</feature>
<keyword evidence="5" id="KW-1185">Reference proteome</keyword>
<dbReference type="InterPro" id="IPR045861">
    <property type="entry name" value="CorA_cytoplasmic_dom"/>
</dbReference>
<dbReference type="PANTHER" id="PTHR46494:SF1">
    <property type="entry name" value="CORA FAMILY METAL ION TRANSPORTER (EUROFUNG)"/>
    <property type="match status" value="1"/>
</dbReference>
<evidence type="ECO:0000313" key="4">
    <source>
        <dbReference type="EMBL" id="PGH05388.1"/>
    </source>
</evidence>
<evidence type="ECO:0000256" key="1">
    <source>
        <dbReference type="ARBA" id="ARBA00004651"/>
    </source>
</evidence>
<comment type="subcellular location">
    <subcellularLocation>
        <location evidence="1">Cell membrane</location>
        <topology evidence="1">Multi-pass membrane protein</topology>
    </subcellularLocation>
</comment>
<sequence length="631" mass="71035">MGDQLPTNTTTNTTNTNNANNHNANNHNAASSRHSTDTTTSSPPTTPVSLLSLSQKFLNLDEKAEFLQCRQTFMNEATRNFIVEFGDTKARCAFDLEGPDFEKLVQEPKPLETRWINIWAPELQKDIVQIVTSHYGVSARLQAMMGSGPASTKEIKAFSPRLTSDRPSRAAHNDDGDDDEDVRNDKLAAAISRGDLENGYPHAGPSAAELQSSSSRDSSGLGSIDFSHIVNQIWHFVSVDYGQRYLCLGYNSLYVVPGVDFHNSPSRPDGKRLWSWLILCDDGTVVSIQENPFPDRNKFTAEARTKALGVIRRNSGLILSGLSTHHGSSGHNNPLMTSHVRYFQNDSGKPTIRPAGEGASLLFYYLFDDWVTSYSLVIRREHSYSSALEKLRKRMVDRPQVELIDDLHRLGRQLAVLKRIYQSYELILNRLLKRQRLLREENRNHGPYGALRHRATGGFEMHMRNDTFRSTMMEDASAAATDGVQLSFAAIGRFERLADRIRLYALSEIEECVNEKESLTFLVLNLIAVKDSQAVEKLTRTTILIAKATILFLPVSLMTAYFSTEIKELEEVFTVRMYWIAFAVILVLSTLLLYVFGWLGDALGGRIKYRSIPKTMYDATRTFGQQKQKMG</sequence>
<dbReference type="GO" id="GO:0050897">
    <property type="term" value="F:cobalt ion binding"/>
    <property type="evidence" value="ECO:0007669"/>
    <property type="project" value="TreeGrafter"/>
</dbReference>
<protein>
    <recommendedName>
        <fullName evidence="6">ADP-ribosylation factor</fullName>
    </recommendedName>
</protein>
<proteinExistence type="predicted"/>
<evidence type="ECO:0000256" key="2">
    <source>
        <dbReference type="SAM" id="MobiDB-lite"/>
    </source>
</evidence>
<evidence type="ECO:0000256" key="3">
    <source>
        <dbReference type="SAM" id="Phobius"/>
    </source>
</evidence>
<keyword evidence="3" id="KW-0472">Membrane</keyword>
<gene>
    <name evidence="4" type="ORF">AJ80_08356</name>
</gene>
<keyword evidence="3" id="KW-1133">Transmembrane helix</keyword>
<dbReference type="PANTHER" id="PTHR46494">
    <property type="entry name" value="CORA FAMILY METAL ION TRANSPORTER (EUROFUNG)"/>
    <property type="match status" value="1"/>
</dbReference>
<comment type="caution">
    <text evidence="4">The sequence shown here is derived from an EMBL/GenBank/DDBJ whole genome shotgun (WGS) entry which is preliminary data.</text>
</comment>
<dbReference type="Proteomes" id="UP000224634">
    <property type="component" value="Unassembled WGS sequence"/>
</dbReference>
<organism evidence="4 5">
    <name type="scientific">Polytolypa hystricis (strain UAMH7299)</name>
    <dbReference type="NCBI Taxonomy" id="1447883"/>
    <lineage>
        <taxon>Eukaryota</taxon>
        <taxon>Fungi</taxon>
        <taxon>Dikarya</taxon>
        <taxon>Ascomycota</taxon>
        <taxon>Pezizomycotina</taxon>
        <taxon>Eurotiomycetes</taxon>
        <taxon>Eurotiomycetidae</taxon>
        <taxon>Onygenales</taxon>
        <taxon>Onygenales incertae sedis</taxon>
        <taxon>Polytolypa</taxon>
    </lineage>
</organism>
<reference evidence="4 5" key="1">
    <citation type="submission" date="2017-10" db="EMBL/GenBank/DDBJ databases">
        <title>Comparative genomics in systemic dimorphic fungi from Ajellomycetaceae.</title>
        <authorList>
            <person name="Munoz J.F."/>
            <person name="Mcewen J.G."/>
            <person name="Clay O.K."/>
            <person name="Cuomo C.A."/>
        </authorList>
    </citation>
    <scope>NUCLEOTIDE SEQUENCE [LARGE SCALE GENOMIC DNA]</scope>
    <source>
        <strain evidence="4 5">UAMH7299</strain>
    </source>
</reference>
<dbReference type="EMBL" id="PDNA01000188">
    <property type="protein sequence ID" value="PGH05388.1"/>
    <property type="molecule type" value="Genomic_DNA"/>
</dbReference>
<feature type="compositionally biased region" description="Basic and acidic residues" evidence="2">
    <location>
        <begin position="163"/>
        <end position="174"/>
    </location>
</feature>
<feature type="transmembrane region" description="Helical" evidence="3">
    <location>
        <begin position="576"/>
        <end position="600"/>
    </location>
</feature>
<feature type="compositionally biased region" description="Low complexity" evidence="2">
    <location>
        <begin position="7"/>
        <end position="47"/>
    </location>
</feature>
<dbReference type="OrthoDB" id="5430812at2759"/>
<accession>A0A2B7X9R9</accession>
<dbReference type="GO" id="GO:0000287">
    <property type="term" value="F:magnesium ion binding"/>
    <property type="evidence" value="ECO:0007669"/>
    <property type="project" value="TreeGrafter"/>
</dbReference>
<dbReference type="STRING" id="1447883.A0A2B7X9R9"/>
<evidence type="ECO:0000313" key="5">
    <source>
        <dbReference type="Proteomes" id="UP000224634"/>
    </source>
</evidence>